<evidence type="ECO:0000313" key="3">
    <source>
        <dbReference type="Proteomes" id="UP001500957"/>
    </source>
</evidence>
<dbReference type="GO" id="GO:0016787">
    <property type="term" value="F:hydrolase activity"/>
    <property type="evidence" value="ECO:0007669"/>
    <property type="project" value="UniProtKB-KW"/>
</dbReference>
<dbReference type="PANTHER" id="PTHR37017">
    <property type="entry name" value="AB HYDROLASE-1 DOMAIN-CONTAINING PROTEIN-RELATED"/>
    <property type="match status" value="1"/>
</dbReference>
<comment type="caution">
    <text evidence="2">The sequence shown here is derived from an EMBL/GenBank/DDBJ whole genome shotgun (WGS) entry which is preliminary data.</text>
</comment>
<protein>
    <submittedName>
        <fullName evidence="2">Alpha/beta hydrolase</fullName>
    </submittedName>
</protein>
<proteinExistence type="predicted"/>
<name>A0ABN1GZ30_9ACTN</name>
<keyword evidence="3" id="KW-1185">Reference proteome</keyword>
<dbReference type="InterPro" id="IPR029058">
    <property type="entry name" value="AB_hydrolase_fold"/>
</dbReference>
<dbReference type="InterPro" id="IPR000073">
    <property type="entry name" value="AB_hydrolase_1"/>
</dbReference>
<dbReference type="Pfam" id="PF12697">
    <property type="entry name" value="Abhydrolase_6"/>
    <property type="match status" value="1"/>
</dbReference>
<accession>A0ABN1GZ30</accession>
<organism evidence="2 3">
    <name type="scientific">Sporichthya brevicatena</name>
    <dbReference type="NCBI Taxonomy" id="171442"/>
    <lineage>
        <taxon>Bacteria</taxon>
        <taxon>Bacillati</taxon>
        <taxon>Actinomycetota</taxon>
        <taxon>Actinomycetes</taxon>
        <taxon>Sporichthyales</taxon>
        <taxon>Sporichthyaceae</taxon>
        <taxon>Sporichthya</taxon>
    </lineage>
</organism>
<dbReference type="InterPro" id="IPR052897">
    <property type="entry name" value="Sec-Metab_Biosynth_Hydrolase"/>
</dbReference>
<dbReference type="Proteomes" id="UP001500957">
    <property type="component" value="Unassembled WGS sequence"/>
</dbReference>
<dbReference type="RefSeq" id="WP_344605966.1">
    <property type="nucleotide sequence ID" value="NZ_BAAAHE010000023.1"/>
</dbReference>
<dbReference type="Gene3D" id="3.40.50.1820">
    <property type="entry name" value="alpha/beta hydrolase"/>
    <property type="match status" value="1"/>
</dbReference>
<sequence length="270" mass="28714">MHHHSLRRILALLLGVLTVLVLAGPVRSAGAFTADRTDRPTVVLVHGAFADASGWNDVTKRLQARGYPVLAPANPERRLHLDSLYLSSVVSTIEGPVILVGHSYGGAVITNAATTLPNVKALVYIAAFGPDVGETVIDLVSRYPGSGLTSPENLVLRPYPAGVDAYINPRIFHEVFAADLPAATTAVMAASQRPAEAAILVQPSGFPAWRTIPSWYLVARSDRTIPAAAERFMAERMGATTVEIESSHVAMMSHPDAVVDLIVAAAKQTN</sequence>
<reference evidence="2 3" key="1">
    <citation type="journal article" date="2019" name="Int. J. Syst. Evol. Microbiol.">
        <title>The Global Catalogue of Microorganisms (GCM) 10K type strain sequencing project: providing services to taxonomists for standard genome sequencing and annotation.</title>
        <authorList>
            <consortium name="The Broad Institute Genomics Platform"/>
            <consortium name="The Broad Institute Genome Sequencing Center for Infectious Disease"/>
            <person name="Wu L."/>
            <person name="Ma J."/>
        </authorList>
    </citation>
    <scope>NUCLEOTIDE SEQUENCE [LARGE SCALE GENOMIC DNA]</scope>
    <source>
        <strain evidence="2 3">JCM 10671</strain>
    </source>
</reference>
<gene>
    <name evidence="2" type="ORF">GCM10009547_29160</name>
</gene>
<evidence type="ECO:0000259" key="1">
    <source>
        <dbReference type="Pfam" id="PF12697"/>
    </source>
</evidence>
<dbReference type="SUPFAM" id="SSF53474">
    <property type="entry name" value="alpha/beta-Hydrolases"/>
    <property type="match status" value="1"/>
</dbReference>
<keyword evidence="2" id="KW-0378">Hydrolase</keyword>
<feature type="domain" description="AB hydrolase-1" evidence="1">
    <location>
        <begin position="42"/>
        <end position="260"/>
    </location>
</feature>
<evidence type="ECO:0000313" key="2">
    <source>
        <dbReference type="EMBL" id="GAA0624187.1"/>
    </source>
</evidence>
<dbReference type="EMBL" id="BAAAHE010000023">
    <property type="protein sequence ID" value="GAA0624187.1"/>
    <property type="molecule type" value="Genomic_DNA"/>
</dbReference>
<dbReference type="PANTHER" id="PTHR37017:SF11">
    <property type="entry name" value="ESTERASE_LIPASE_THIOESTERASE DOMAIN-CONTAINING PROTEIN"/>
    <property type="match status" value="1"/>
</dbReference>